<dbReference type="AlphaFoldDB" id="A0A8J2P1P5"/>
<dbReference type="Proteomes" id="UP000708208">
    <property type="component" value="Unassembled WGS sequence"/>
</dbReference>
<keyword evidence="2" id="KW-1133">Transmembrane helix</keyword>
<accession>A0A8J2P1P5</accession>
<reference evidence="4" key="1">
    <citation type="submission" date="2021-06" db="EMBL/GenBank/DDBJ databases">
        <authorList>
            <person name="Hodson N. C."/>
            <person name="Mongue J. A."/>
            <person name="Jaron S. K."/>
        </authorList>
    </citation>
    <scope>NUCLEOTIDE SEQUENCE</scope>
</reference>
<evidence type="ECO:0000256" key="1">
    <source>
        <dbReference type="SAM" id="MobiDB-lite"/>
    </source>
</evidence>
<evidence type="ECO:0000313" key="4">
    <source>
        <dbReference type="EMBL" id="CAG7784841.1"/>
    </source>
</evidence>
<feature type="compositionally biased region" description="Low complexity" evidence="1">
    <location>
        <begin position="39"/>
        <end position="50"/>
    </location>
</feature>
<evidence type="ECO:0000256" key="2">
    <source>
        <dbReference type="SAM" id="Phobius"/>
    </source>
</evidence>
<feature type="chain" id="PRO_5035175428" evidence="3">
    <location>
        <begin position="27"/>
        <end position="163"/>
    </location>
</feature>
<evidence type="ECO:0000256" key="3">
    <source>
        <dbReference type="SAM" id="SignalP"/>
    </source>
</evidence>
<keyword evidence="2" id="KW-0812">Transmembrane</keyword>
<proteinExistence type="predicted"/>
<gene>
    <name evidence="4" type="ORF">AFUS01_LOCUS23502</name>
</gene>
<keyword evidence="5" id="KW-1185">Reference proteome</keyword>
<evidence type="ECO:0000313" key="5">
    <source>
        <dbReference type="Proteomes" id="UP000708208"/>
    </source>
</evidence>
<dbReference type="EMBL" id="CAJVCH010284297">
    <property type="protein sequence ID" value="CAG7784841.1"/>
    <property type="molecule type" value="Genomic_DNA"/>
</dbReference>
<keyword evidence="2" id="KW-0472">Membrane</keyword>
<sequence>MLSRHVLLRNLLLSFLILWEGFDAQAEDSNSNADVQSLDTTTTDNIVTDDGSGPKFSEEESFQNVMRPDTYSRGIVLAMPCSIQPYSEASLTNEPVIFPKITLMRLMFGILYVTIHGILLIWSVSQTPCPWTRVVVIVTEISRISSLTTGSVKSSAEDDVGPT</sequence>
<keyword evidence="3" id="KW-0732">Signal</keyword>
<organism evidence="4 5">
    <name type="scientific">Allacma fusca</name>
    <dbReference type="NCBI Taxonomy" id="39272"/>
    <lineage>
        <taxon>Eukaryota</taxon>
        <taxon>Metazoa</taxon>
        <taxon>Ecdysozoa</taxon>
        <taxon>Arthropoda</taxon>
        <taxon>Hexapoda</taxon>
        <taxon>Collembola</taxon>
        <taxon>Symphypleona</taxon>
        <taxon>Sminthuridae</taxon>
        <taxon>Allacma</taxon>
    </lineage>
</organism>
<comment type="caution">
    <text evidence="4">The sequence shown here is derived from an EMBL/GenBank/DDBJ whole genome shotgun (WGS) entry which is preliminary data.</text>
</comment>
<name>A0A8J2P1P5_9HEXA</name>
<feature type="region of interest" description="Disordered" evidence="1">
    <location>
        <begin position="30"/>
        <end position="59"/>
    </location>
</feature>
<feature type="transmembrane region" description="Helical" evidence="2">
    <location>
        <begin position="103"/>
        <end position="124"/>
    </location>
</feature>
<protein>
    <submittedName>
        <fullName evidence="4">Uncharacterized protein</fullName>
    </submittedName>
</protein>
<feature type="signal peptide" evidence="3">
    <location>
        <begin position="1"/>
        <end position="26"/>
    </location>
</feature>